<dbReference type="InterPro" id="IPR001680">
    <property type="entry name" value="WD40_rpt"/>
</dbReference>
<evidence type="ECO:0000313" key="5">
    <source>
        <dbReference type="Proteomes" id="UP000299580"/>
    </source>
</evidence>
<dbReference type="KEGG" id="brb:EH207_02835"/>
<dbReference type="SMART" id="SM00736">
    <property type="entry name" value="CADG"/>
    <property type="match status" value="3"/>
</dbReference>
<dbReference type="Pfam" id="PF05345">
    <property type="entry name" value="He_PIG"/>
    <property type="match status" value="3"/>
</dbReference>
<dbReference type="GO" id="GO:0005509">
    <property type="term" value="F:calcium ion binding"/>
    <property type="evidence" value="ECO:0007669"/>
    <property type="project" value="InterPro"/>
</dbReference>
<comment type="similarity">
    <text evidence="1">Belongs to the cycloisomerase 2 family.</text>
</comment>
<dbReference type="SUPFAM" id="SSF50969">
    <property type="entry name" value="YVTN repeat-like/Quinoprotein amine dehydrogenase"/>
    <property type="match status" value="1"/>
</dbReference>
<dbReference type="SUPFAM" id="SSF75011">
    <property type="entry name" value="3-carboxy-cis,cis-mucoante lactonizing enzyme"/>
    <property type="match status" value="3"/>
</dbReference>
<keyword evidence="5" id="KW-1185">Reference proteome</keyword>
<evidence type="ECO:0000256" key="1">
    <source>
        <dbReference type="ARBA" id="ARBA00005564"/>
    </source>
</evidence>
<evidence type="ECO:0000313" key="4">
    <source>
        <dbReference type="EMBL" id="QCR07571.1"/>
    </source>
</evidence>
<dbReference type="GO" id="GO:0006006">
    <property type="term" value="P:glucose metabolic process"/>
    <property type="evidence" value="ECO:0007669"/>
    <property type="project" value="UniProtKB-KW"/>
</dbReference>
<feature type="domain" description="Dystroglycan-type cadherin-like" evidence="3">
    <location>
        <begin position="781"/>
        <end position="878"/>
    </location>
</feature>
<dbReference type="InterPro" id="IPR011044">
    <property type="entry name" value="Quino_amine_DH_bsu"/>
</dbReference>
<reference evidence="4 5" key="1">
    <citation type="submission" date="2018-11" db="EMBL/GenBank/DDBJ databases">
        <title>Genome sequences of Brenneria nigrifluens and Brenneria rubrifaciens.</title>
        <authorList>
            <person name="Poret-Peterson A.T."/>
            <person name="McClean A.E."/>
            <person name="Kluepfel D.A."/>
        </authorList>
    </citation>
    <scope>NUCLEOTIDE SEQUENCE [LARGE SCALE GENOMIC DNA]</scope>
    <source>
        <strain evidence="4 5">6D370</strain>
    </source>
</reference>
<gene>
    <name evidence="4" type="ORF">EH207_02835</name>
</gene>
<dbReference type="OrthoDB" id="6091599at2"/>
<dbReference type="InterPro" id="IPR006644">
    <property type="entry name" value="Cadg"/>
</dbReference>
<evidence type="ECO:0000256" key="2">
    <source>
        <dbReference type="ARBA" id="ARBA00022526"/>
    </source>
</evidence>
<feature type="domain" description="Dystroglycan-type cadherin-like" evidence="3">
    <location>
        <begin position="688"/>
        <end position="779"/>
    </location>
</feature>
<dbReference type="SMART" id="SM00320">
    <property type="entry name" value="WD40"/>
    <property type="match status" value="5"/>
</dbReference>
<accession>A0A4P8QL10</accession>
<dbReference type="InterPro" id="IPR019405">
    <property type="entry name" value="Lactonase_7-beta_prop"/>
</dbReference>
<keyword evidence="2" id="KW-0119">Carbohydrate metabolism</keyword>
<dbReference type="Proteomes" id="UP000299580">
    <property type="component" value="Chromosome"/>
</dbReference>
<dbReference type="Pfam" id="PF10282">
    <property type="entry name" value="Lactonase"/>
    <property type="match status" value="2"/>
</dbReference>
<dbReference type="GO" id="GO:0016020">
    <property type="term" value="C:membrane"/>
    <property type="evidence" value="ECO:0007669"/>
    <property type="project" value="InterPro"/>
</dbReference>
<dbReference type="Gene3D" id="2.130.10.10">
    <property type="entry name" value="YVTN repeat-like/Quinoprotein amine dehydrogenase"/>
    <property type="match status" value="6"/>
</dbReference>
<dbReference type="GO" id="GO:0017057">
    <property type="term" value="F:6-phosphogluconolactonase activity"/>
    <property type="evidence" value="ECO:0007669"/>
    <property type="project" value="TreeGrafter"/>
</dbReference>
<organism evidence="4 5">
    <name type="scientific">Brenneria rubrifaciens</name>
    <dbReference type="NCBI Taxonomy" id="55213"/>
    <lineage>
        <taxon>Bacteria</taxon>
        <taxon>Pseudomonadati</taxon>
        <taxon>Pseudomonadota</taxon>
        <taxon>Gammaproteobacteria</taxon>
        <taxon>Enterobacterales</taxon>
        <taxon>Pectobacteriaceae</taxon>
        <taxon>Brenneria</taxon>
    </lineage>
</organism>
<dbReference type="PANTHER" id="PTHR30344">
    <property type="entry name" value="6-PHOSPHOGLUCONOLACTONASE-RELATED"/>
    <property type="match status" value="1"/>
</dbReference>
<evidence type="ECO:0000259" key="3">
    <source>
        <dbReference type="SMART" id="SM00736"/>
    </source>
</evidence>
<name>A0A4P8QL10_9GAMM</name>
<dbReference type="EMBL" id="CP034035">
    <property type="protein sequence ID" value="QCR07571.1"/>
    <property type="molecule type" value="Genomic_DNA"/>
</dbReference>
<keyword evidence="2" id="KW-0313">Glucose metabolism</keyword>
<dbReference type="InterPro" id="IPR050282">
    <property type="entry name" value="Cycloisomerase_2"/>
</dbReference>
<dbReference type="InterPro" id="IPR015943">
    <property type="entry name" value="WD40/YVTN_repeat-like_dom_sf"/>
</dbReference>
<dbReference type="InterPro" id="IPR013783">
    <property type="entry name" value="Ig-like_fold"/>
</dbReference>
<feature type="domain" description="Dystroglycan-type cadherin-like" evidence="3">
    <location>
        <begin position="2713"/>
        <end position="2806"/>
    </location>
</feature>
<proteinExistence type="inferred from homology"/>
<protein>
    <recommendedName>
        <fullName evidence="3">Dystroglycan-type cadherin-like domain-containing protein</fullName>
    </recommendedName>
</protein>
<dbReference type="PANTHER" id="PTHR30344:SF1">
    <property type="entry name" value="6-PHOSPHOGLUCONOLACTONASE"/>
    <property type="match status" value="1"/>
</dbReference>
<dbReference type="RefSeq" id="WP_137712640.1">
    <property type="nucleotide sequence ID" value="NZ_CP034035.1"/>
</dbReference>
<dbReference type="Gene3D" id="2.60.40.10">
    <property type="entry name" value="Immunoglobulins"/>
    <property type="match status" value="3"/>
</dbReference>
<dbReference type="InterPro" id="IPR015919">
    <property type="entry name" value="Cadherin-like_sf"/>
</dbReference>
<sequence>MTYSRSASRTAHRRLPQQAWALEPRMMFDAAAVATAEAAVAATDTAPGVTASGAEATISIDDNSTAQSVDLFSGVTVSTDRGGEELTDLTITVNSSGGNQALVIDGSAIALAATTTPGTTTNNGYTYSVSVSGDSTTITLSIASSSTGYTAASAASLIDGIAYRTLDNTVESGAVTVTLTSLSDEGGEKADLSSISATIAITSNINVAPTLSDDSALEPAESFTVADLGDGAEVAYSSDGSYAYAAGKGALSVFSVDGSGRLTLLQTLTVGDMTTATEMVISADGASIYAIDGIGNNESEYDASNIYVFSVAEDGSLSHTDTVSTENGPATGGLAISDDGAWVYVGTAYNGVVIYARDVTTGALTYVARAPDDNSRDGVIATSGDYVYVVYSGAGIAVPPNVTVYQRNDDGTLSTVASLSTRDIDSSVGNDTLAVSADGQYLYLADPDYSVILAFQFSGTSLTQLDTLFPNGVASIALSDDGSLLYAAAPDGAIAVYTVAGNGALTLSSTIAGSGSGSDIAVSGDGLSILVAGGSVNRYTRVQTLDLGEALTFAGGLTLKDSNYDVLNGGAGNYNGAGISVSASTEGGSFGFADGNGLTLSNGVISLDGGAIATLSVSDGALTVTFTADTAAAVANQVLQQLTYTNADATAGSFIRLSVIASDAALASSAASLTLRVNTAPQVNTDAATGYSLGSATSETAYSFTLFSGLFSDADGDALIWRVEGLPEGLSFDAATRTISGSATETGSFSVAVTVTDASGASASVALDLVVEQIANRAPEVNADASTTLAAATENVAYSTALDAGLFSDADSVYNGDSLTWRVSGLPDGLTFDAATLTISGVSGASGDYAVTVTVTDESGAAASADLTLRVISTAEANNSAPSLVADASTLTYASDGSLSGFSKYVNSITLSEDGGTLVIAASDNNNGNGASYLYVYSRDTASGELALLQTFTQGDKDDGDAANGVELDGLSGITSVSYSKDGSLLYLSGYASAGSSSAYSISVFSVGDDGALALVGQVANIAEKVLQIAVAPDSGTFYALSSATVYAYRIGDDGALTAIDTYTPDSGFGTAVAMQIDDDGTVYVLSGGRLTIYTAAADGGLTYAGQLTRSGTTLTWTDADGTAAAAGTVSNGNAFNGANAFAVSDAGYLYLTTSNGFLTTLQYDATANTLNLVNAQDAYNPLSQYPHGLTLSADGTTLYVVSAASTKIAIYTLGEDGNPTLSGTVTTASALSRLVVSDDGRFIYGGKHLYFVPGLSMVSATGVSVAYTEGGTISPAAAVTLSDTDYDALNGGVGNYNGATFTLVRDGGADSNDSYGFTDGNGLTLAEGVISLNGAAIGTLLSENGALTITFTAEVSTAAANLVLQQISYSNSSSTPGSSIALKLSVADQYASGSIALQLAVTQINNAPIVEAGGQAITYISGGSGVKLFDDVSVSAGEDDQAIGSFTLGVSGLKDGEKEVLIVGGANVTLVDGANVSGSVSVDVVESDGSTNTYSYAVTISVSVTDDAAAVTVSSSSGLPAEVATALVKNIAYINTSSDYAEAPTTGERVITLTAVKDNGGTANGGIDTTALSISSTVTVSLTNAAPSVTAAGAATRYVENGEAVGLFNDVAVSTGEQGQAITHIALAVSGLSDGKSETLVIDGTTVSLTAGASGETTNGYTYDVSLAGDIATVYLKSNDGIAVADATTLIAGLTYANLSDDPTAGTRTVTLTSIQDDGGTANGGANTASLAIAANVAVAAVNDAPVVSATPAEVIYATSGSSAALFSDVAISTVENGQTLSSITFTLSGLLDGSRETLAVAGTRIALVAGSGTLDSGDTYTVRLDGDTATVTIASADGIAVDTAASLIEQARYANLSNAQSAGERIISLSVQDSGGRENSGNDTATLEATASLSVVNNSVPALSAGADYTSLEAVGSLTAISGLADIAASALTASGDYLYAVDSSGNIAIFSRNTNTGELMLLQTQDSGIASVSRIEVSDDGGTVYMLGAGGDSVTVFSRDDIGGNLTWVQTLTTENVADLTMSDDGSMLYVVDGNYSGLLVYALNADSGQYVLSQSITASTSNEPYLFTAVGIEAVGDYVYVVTDPAAASVANTLIVYQRAADGTLSAVAWQRDGAAAGESTIDMSGPVAIAVAGDGGTIYAASEDGIAAFGFDAESGALRYLGAVSGLSDVTAVALSDDDGTLYVTASDGSLSRYKSDSGTLTLIDTVTRDTTAALAGARNVVTGAQGAVVVTGSAGLVSFKDTLTEIAMDYTEQGTVLPAEVITLRDADYDALADGAGNYNGAVITLVRDGGSSSDDGYGFNDGNGLTRVDDTLYLDGAAIATFSSASGTLTLTFTAEVNTVTANRVLQQISYTNGSDDPGAGVRLRLSVTDAYGATASATLALSVTGINDAPVLTATAATPSYTEGGEAAILFSDAVVSTVEADQTLSALTLSVSGLRDGSSEKLTIDGTVIVLVDGSGATASGYGYTVSVSGDTATVVISGGTGMTAANTAALVNGIAYANASDDPTVGTRTVTLTAIRDSGGTADGGADATALAVSAAVDVAAVNNAPLLTATPADPGYTAGDAAVSLFDGASVSTIERGQSIVALTVTVFGVVDSAESLIVDGTAIMLTDGAAITTANGLSVAVALDNGTATLTIGSGGSIDAATAAALVDGLTYANTSATVTSGERVVTLVAIRDDGGSANNGTDTGAPNIASVVSIANSAPYATDSEAALPQATQSAAYRATLSSDLFHDVNGDTLTWSMAGLPDGLSFDGATLTISGKTLAVGSFDLTLTVNDGQGGTASRSLTLAINKQPVMPVVSTMPDMPGGMMAAWLDARQDELERPDKVMRPAPRGGESSAATRVAAGAAPSFGNELSRDNYPLAGGAVDYAATPWRLAPMMETLMPVLDEVDFSTLRAANAVAATPENAPAGLRMPQPDGPDAKVAFSAQLQQAQAAYDELLTALDQLTEKNASSAE</sequence>
<dbReference type="SUPFAM" id="SSF49313">
    <property type="entry name" value="Cadherin-like"/>
    <property type="match status" value="3"/>
</dbReference>